<dbReference type="AlphaFoldDB" id="I3D2L7"/>
<dbReference type="RefSeq" id="WP_008299380.1">
    <property type="nucleotide sequence ID" value="NZ_AEXL02000090.1"/>
</dbReference>
<dbReference type="OrthoDB" id="377298at2157"/>
<comment type="caution">
    <text evidence="1">The sequence shown here is derived from an EMBL/GenBank/DDBJ whole genome shotgun (WGS) entry which is preliminary data.</text>
</comment>
<sequence length="209" mass="23955">MNFKIIGLAIVIATVIISSSIIYSHQESKSQDKLKIKTEKFDSIEWNDEATKILPKQGELGNEWRLLWSDGTKKYLESESPIIVRKTIAGNEIISTSYNYAHKDFGTYQVLIWKGDLISDWDPKNAVENIFLQTNAKTEKNLQGLDLIPNCVVAYYDYYGESNEIKNDLLFSECAKKDFRIRINLVEGEYNQESINTIVFLSNKIVGKI</sequence>
<dbReference type="EMBL" id="AEXL02000090">
    <property type="protein sequence ID" value="EIJ65960.1"/>
    <property type="molecule type" value="Genomic_DNA"/>
</dbReference>
<accession>I3D2L7</accession>
<name>I3D2L7_9ARCH</name>
<dbReference type="PATRIC" id="fig|859350.6.peg.1103"/>
<reference evidence="1 2" key="1">
    <citation type="journal article" date="2012" name="J. Bacteriol.">
        <title>Genome sequence of "Candidatus Nitrosopumilus salaria" BD31, an ammonia-oxidizing archaeon from the San Francisco Bay estuary.</title>
        <authorList>
            <person name="Mosier A.C."/>
            <person name="Allen E.E."/>
            <person name="Kim M."/>
            <person name="Ferriera S."/>
            <person name="Francis C.A."/>
        </authorList>
    </citation>
    <scope>NUCLEOTIDE SEQUENCE [LARGE SCALE GENOMIC DNA]</scope>
    <source>
        <strain evidence="1 2">BD31</strain>
    </source>
</reference>
<evidence type="ECO:0000313" key="2">
    <source>
        <dbReference type="Proteomes" id="UP000003423"/>
    </source>
</evidence>
<gene>
    <name evidence="1" type="ORF">BD31_I0176</name>
</gene>
<dbReference type="Proteomes" id="UP000003423">
    <property type="component" value="Unassembled WGS sequence"/>
</dbReference>
<protein>
    <submittedName>
        <fullName evidence="1">Uncharacterized protein</fullName>
    </submittedName>
</protein>
<proteinExistence type="predicted"/>
<keyword evidence="2" id="KW-1185">Reference proteome</keyword>
<organism evidence="1 2">
    <name type="scientific">Candidatus Nitrosopumilus salarius BD31</name>
    <dbReference type="NCBI Taxonomy" id="859350"/>
    <lineage>
        <taxon>Archaea</taxon>
        <taxon>Nitrososphaerota</taxon>
        <taxon>Nitrososphaeria</taxon>
        <taxon>Nitrosopumilales</taxon>
        <taxon>Nitrosopumilaceae</taxon>
        <taxon>Nitrosopumilus</taxon>
    </lineage>
</organism>
<evidence type="ECO:0000313" key="1">
    <source>
        <dbReference type="EMBL" id="EIJ65960.1"/>
    </source>
</evidence>